<name>A0A6A5SVJ4_9PLEO</name>
<dbReference type="EMBL" id="ML976052">
    <property type="protein sequence ID" value="KAF1941117.1"/>
    <property type="molecule type" value="Genomic_DNA"/>
</dbReference>
<reference evidence="2" key="1">
    <citation type="journal article" date="2020" name="Stud. Mycol.">
        <title>101 Dothideomycetes genomes: a test case for predicting lifestyles and emergence of pathogens.</title>
        <authorList>
            <person name="Haridas S."/>
            <person name="Albert R."/>
            <person name="Binder M."/>
            <person name="Bloem J."/>
            <person name="Labutti K."/>
            <person name="Salamov A."/>
            <person name="Andreopoulos B."/>
            <person name="Baker S."/>
            <person name="Barry K."/>
            <person name="Bills G."/>
            <person name="Bluhm B."/>
            <person name="Cannon C."/>
            <person name="Castanera R."/>
            <person name="Culley D."/>
            <person name="Daum C."/>
            <person name="Ezra D."/>
            <person name="Gonzalez J."/>
            <person name="Henrissat B."/>
            <person name="Kuo A."/>
            <person name="Liang C."/>
            <person name="Lipzen A."/>
            <person name="Lutzoni F."/>
            <person name="Magnuson J."/>
            <person name="Mondo S."/>
            <person name="Nolan M."/>
            <person name="Ohm R."/>
            <person name="Pangilinan J."/>
            <person name="Park H.-J."/>
            <person name="Ramirez L."/>
            <person name="Alfaro M."/>
            <person name="Sun H."/>
            <person name="Tritt A."/>
            <person name="Yoshinaga Y."/>
            <person name="Zwiers L.-H."/>
            <person name="Turgeon B."/>
            <person name="Goodwin S."/>
            <person name="Spatafora J."/>
            <person name="Crous P."/>
            <person name="Grigoriev I."/>
        </authorList>
    </citation>
    <scope>NUCLEOTIDE SEQUENCE</scope>
    <source>
        <strain evidence="2">CBS 161.51</strain>
    </source>
</reference>
<organism evidence="2 3">
    <name type="scientific">Clathrospora elynae</name>
    <dbReference type="NCBI Taxonomy" id="706981"/>
    <lineage>
        <taxon>Eukaryota</taxon>
        <taxon>Fungi</taxon>
        <taxon>Dikarya</taxon>
        <taxon>Ascomycota</taxon>
        <taxon>Pezizomycotina</taxon>
        <taxon>Dothideomycetes</taxon>
        <taxon>Pleosporomycetidae</taxon>
        <taxon>Pleosporales</taxon>
        <taxon>Diademaceae</taxon>
        <taxon>Clathrospora</taxon>
    </lineage>
</organism>
<proteinExistence type="predicted"/>
<accession>A0A6A5SVJ4</accession>
<keyword evidence="3" id="KW-1185">Reference proteome</keyword>
<sequence length="598" mass="64988">MSAMTEPHFSSLHCASPSRGQQLHVALGHAHQSFPATPDGGPCPDTVVHHCPGLFLLDASLPQPYQLSALPKPPETPTTEDRPNLDLTLGLPSTYVSLPTPTAIRTTHNLRLPSFDVLGIGAPHPDRINPRADQSFSPLGTGPLSKPEDPLHALSPPLDYPHQTARAIDTPTASPKATRVRLGHLVPNHTPPSEPGTINWGSFVNLRTAAPGSPPSSDPGVSPNLNITASATAAGQAPIIVPTHDKFGEAIRMAAWIEEAKNTITTESGCLDLGSVKILSHALPCPSSTGHIFGKIIADIHDRSSAQTSWINVFHALPGRYTLSDLPKSPPSTPGPAVGGDSYFTSKVFDSAVAIPDYQLDSKLLPPSPRPVVPPGSINVSVVERYIPPTNTNEFAEMFTFRGRSLLYDRLVELSTDAGILLFIYPTKTGARTFMQQYLGPVLDPLLRTVTVVHDLHSELGRSLGQMSSINYLDEYNLLELQVRKFCDAIGEKLYNTDKRAKYEVIHAAKEEIILERSAWADDWWIKQEKPRVRDIITKYFRKSKKLPSDEMSGATLIQEVLEGVSKREYQDGSPTKGVEVGIFIVRKTCSTSAPKAS</sequence>
<dbReference type="Proteomes" id="UP000800038">
    <property type="component" value="Unassembled WGS sequence"/>
</dbReference>
<gene>
    <name evidence="2" type="ORF">EJ02DRAFT_209976</name>
</gene>
<feature type="region of interest" description="Disordered" evidence="1">
    <location>
        <begin position="66"/>
        <end position="86"/>
    </location>
</feature>
<evidence type="ECO:0000313" key="2">
    <source>
        <dbReference type="EMBL" id="KAF1941117.1"/>
    </source>
</evidence>
<evidence type="ECO:0000313" key="3">
    <source>
        <dbReference type="Proteomes" id="UP000800038"/>
    </source>
</evidence>
<evidence type="ECO:0000256" key="1">
    <source>
        <dbReference type="SAM" id="MobiDB-lite"/>
    </source>
</evidence>
<dbReference type="AlphaFoldDB" id="A0A6A5SVJ4"/>
<protein>
    <submittedName>
        <fullName evidence="2">Uncharacterized protein</fullName>
    </submittedName>
</protein>
<dbReference type="OrthoDB" id="5407894at2759"/>